<comment type="caution">
    <text evidence="2">The sequence shown here is derived from an EMBL/GenBank/DDBJ whole genome shotgun (WGS) entry which is preliminary data.</text>
</comment>
<dbReference type="PROSITE" id="PS51340">
    <property type="entry name" value="MOSC"/>
    <property type="match status" value="1"/>
</dbReference>
<dbReference type="Proteomes" id="UP000754495">
    <property type="component" value="Unassembled WGS sequence"/>
</dbReference>
<evidence type="ECO:0000313" key="2">
    <source>
        <dbReference type="EMBL" id="NIH79755.1"/>
    </source>
</evidence>
<name>A0ABX0SSZ2_9PSEU</name>
<organism evidence="2 3">
    <name type="scientific">Amycolatopsis viridis</name>
    <dbReference type="NCBI Taxonomy" id="185678"/>
    <lineage>
        <taxon>Bacteria</taxon>
        <taxon>Bacillati</taxon>
        <taxon>Actinomycetota</taxon>
        <taxon>Actinomycetes</taxon>
        <taxon>Pseudonocardiales</taxon>
        <taxon>Pseudonocardiaceae</taxon>
        <taxon>Amycolatopsis</taxon>
    </lineage>
</organism>
<accession>A0ABX0SSZ2</accession>
<feature type="domain" description="MOSC" evidence="1">
    <location>
        <begin position="1"/>
        <end position="138"/>
    </location>
</feature>
<evidence type="ECO:0000313" key="3">
    <source>
        <dbReference type="Proteomes" id="UP000754495"/>
    </source>
</evidence>
<dbReference type="RefSeq" id="WP_243871257.1">
    <property type="nucleotide sequence ID" value="NZ_JAANOU010000001.1"/>
</dbReference>
<reference evidence="2 3" key="1">
    <citation type="submission" date="2020-03" db="EMBL/GenBank/DDBJ databases">
        <title>Sequencing the genomes of 1000 actinobacteria strains.</title>
        <authorList>
            <person name="Klenk H.-P."/>
        </authorList>
    </citation>
    <scope>NUCLEOTIDE SEQUENCE [LARGE SCALE GENOMIC DNA]</scope>
    <source>
        <strain evidence="2 3">DSM 45668</strain>
    </source>
</reference>
<evidence type="ECO:0000259" key="1">
    <source>
        <dbReference type="PROSITE" id="PS51340"/>
    </source>
</evidence>
<dbReference type="InterPro" id="IPR005302">
    <property type="entry name" value="MoCF_Sase_C"/>
</dbReference>
<proteinExistence type="predicted"/>
<dbReference type="SUPFAM" id="SSF50800">
    <property type="entry name" value="PK beta-barrel domain-like"/>
    <property type="match status" value="1"/>
</dbReference>
<dbReference type="Gene3D" id="2.40.33.20">
    <property type="entry name" value="PK beta-barrel domain-like"/>
    <property type="match status" value="1"/>
</dbReference>
<gene>
    <name evidence="2" type="ORF">FHX46_002285</name>
</gene>
<dbReference type="InterPro" id="IPR011037">
    <property type="entry name" value="Pyrv_Knase-like_insert_dom_sf"/>
</dbReference>
<dbReference type="Pfam" id="PF03473">
    <property type="entry name" value="MOSC"/>
    <property type="match status" value="1"/>
</dbReference>
<keyword evidence="3" id="KW-1185">Reference proteome</keyword>
<sequence length="138" mass="14507">MRAGLGLVGDRYFNRPAHRQAAVTVFAAEALDALVRDLRLDAAPDPARTRRNIVLRGAEVDALAHTRTAAGAVFSLDSGGGPVRFQAHRPAHPCAWMDVALAPGAFRGLRGHGGVRCVPLDDGALRLGAATLRVLRGG</sequence>
<dbReference type="EMBL" id="JAANOU010000001">
    <property type="protein sequence ID" value="NIH79755.1"/>
    <property type="molecule type" value="Genomic_DNA"/>
</dbReference>
<protein>
    <recommendedName>
        <fullName evidence="1">MOSC domain-containing protein</fullName>
    </recommendedName>
</protein>